<keyword evidence="3" id="KW-1185">Reference proteome</keyword>
<name>A0A7I7LG25_9MYCO</name>
<dbReference type="KEGG" id="msho:MSHO_43160"/>
<accession>A0A7I7LG25</accession>
<organism evidence="2 3">
    <name type="scientific">Mycobacterium shottsii</name>
    <dbReference type="NCBI Taxonomy" id="133549"/>
    <lineage>
        <taxon>Bacteria</taxon>
        <taxon>Bacillati</taxon>
        <taxon>Actinomycetota</taxon>
        <taxon>Actinomycetes</taxon>
        <taxon>Mycobacteriales</taxon>
        <taxon>Mycobacteriaceae</taxon>
        <taxon>Mycobacterium</taxon>
        <taxon>Mycobacterium ulcerans group</taxon>
    </lineage>
</organism>
<proteinExistence type="predicted"/>
<dbReference type="AlphaFoldDB" id="A0A7I7LG25"/>
<feature type="region of interest" description="Disordered" evidence="1">
    <location>
        <begin position="91"/>
        <end position="179"/>
    </location>
</feature>
<evidence type="ECO:0000313" key="2">
    <source>
        <dbReference type="EMBL" id="BBX58971.1"/>
    </source>
</evidence>
<feature type="compositionally biased region" description="Pro residues" evidence="1">
    <location>
        <begin position="113"/>
        <end position="134"/>
    </location>
</feature>
<gene>
    <name evidence="2" type="ORF">MSHO_43160</name>
</gene>
<dbReference type="Proteomes" id="UP000467164">
    <property type="component" value="Chromosome"/>
</dbReference>
<sequence length="179" mass="19169">MLAEAYHGQYLSFNLNLNLPPPCSTGFLPAQQQRVPTFEDYPNRPAGDLYCRVPQDSPLNVHGARNIPCETVPGKRAPTVKLCESNEQYAPLNDGYNWKGDPNSTLSGQDIPQLPPGPPPPAAAGPGGAPPPPIAAAEYDPATGTYTGPDGRQYTRSDLAQTAPKDQTWQSMLLPPPVP</sequence>
<reference evidence="2 3" key="1">
    <citation type="journal article" date="2019" name="Emerg. Microbes Infect.">
        <title>Comprehensive subspecies identification of 175 nontuberculous mycobacteria species based on 7547 genomic profiles.</title>
        <authorList>
            <person name="Matsumoto Y."/>
            <person name="Kinjo T."/>
            <person name="Motooka D."/>
            <person name="Nabeya D."/>
            <person name="Jung N."/>
            <person name="Uechi K."/>
            <person name="Horii T."/>
            <person name="Iida T."/>
            <person name="Fujita J."/>
            <person name="Nakamura S."/>
        </authorList>
    </citation>
    <scope>NUCLEOTIDE SEQUENCE [LARGE SCALE GENOMIC DNA]</scope>
    <source>
        <strain evidence="2 3">JCM 12657</strain>
    </source>
</reference>
<evidence type="ECO:0008006" key="4">
    <source>
        <dbReference type="Google" id="ProtNLM"/>
    </source>
</evidence>
<feature type="compositionally biased region" description="Polar residues" evidence="1">
    <location>
        <begin position="154"/>
        <end position="171"/>
    </location>
</feature>
<evidence type="ECO:0000256" key="1">
    <source>
        <dbReference type="SAM" id="MobiDB-lite"/>
    </source>
</evidence>
<protein>
    <recommendedName>
        <fullName evidence="4">Mammalian cell entry protein</fullName>
    </recommendedName>
</protein>
<evidence type="ECO:0000313" key="3">
    <source>
        <dbReference type="Proteomes" id="UP000467164"/>
    </source>
</evidence>
<dbReference type="EMBL" id="AP022572">
    <property type="protein sequence ID" value="BBX58971.1"/>
    <property type="molecule type" value="Genomic_DNA"/>
</dbReference>